<dbReference type="EMBL" id="VSSQ01000257">
    <property type="protein sequence ID" value="MPL88413.1"/>
    <property type="molecule type" value="Genomic_DNA"/>
</dbReference>
<evidence type="ECO:0000256" key="1">
    <source>
        <dbReference type="SAM" id="MobiDB-lite"/>
    </source>
</evidence>
<reference evidence="2" key="1">
    <citation type="submission" date="2019-08" db="EMBL/GenBank/DDBJ databases">
        <authorList>
            <person name="Kucharzyk K."/>
            <person name="Murdoch R.W."/>
            <person name="Higgins S."/>
            <person name="Loffler F."/>
        </authorList>
    </citation>
    <scope>NUCLEOTIDE SEQUENCE</scope>
</reference>
<feature type="region of interest" description="Disordered" evidence="1">
    <location>
        <begin position="1"/>
        <end position="34"/>
    </location>
</feature>
<evidence type="ECO:0000313" key="2">
    <source>
        <dbReference type="EMBL" id="MPL88413.1"/>
    </source>
</evidence>
<gene>
    <name evidence="2" type="ORF">SDC9_34435</name>
</gene>
<proteinExistence type="predicted"/>
<feature type="compositionally biased region" description="Basic and acidic residues" evidence="1">
    <location>
        <begin position="253"/>
        <end position="265"/>
    </location>
</feature>
<feature type="region of interest" description="Disordered" evidence="1">
    <location>
        <begin position="246"/>
        <end position="277"/>
    </location>
</feature>
<organism evidence="2">
    <name type="scientific">bioreactor metagenome</name>
    <dbReference type="NCBI Taxonomy" id="1076179"/>
    <lineage>
        <taxon>unclassified sequences</taxon>
        <taxon>metagenomes</taxon>
        <taxon>ecological metagenomes</taxon>
    </lineage>
</organism>
<sequence length="277" mass="30928">MRKDIARCGGQERRRRVSVDRRGQRCNRGRPGLERGKDLRAAVAPVRGKLVQPCGRRPDRGTVARVEHPPVLRRQPVERAEIVAQIAIGRRDQRRGPAHHMVAREQRIAPGETEVVAEMPGRVQRRHLPVAKPDLLAVGERHVGAEGAVDALAAARQPLDRKPRHHRGAAGLGRAEGMDLRAGRLGQRPRARGMVEMGVGDEDRRHPLARIKAFEDRAQMVRIGRARVDHRHRAGAEHIAAGAIARHRRGVRRHDPPQSRLEPLHRHLPLPLGRPSG</sequence>
<protein>
    <submittedName>
        <fullName evidence="2">Uncharacterized protein</fullName>
    </submittedName>
</protein>
<comment type="caution">
    <text evidence="2">The sequence shown here is derived from an EMBL/GenBank/DDBJ whole genome shotgun (WGS) entry which is preliminary data.</text>
</comment>
<feature type="compositionally biased region" description="Basic and acidic residues" evidence="1">
    <location>
        <begin position="1"/>
        <end position="23"/>
    </location>
</feature>
<name>A0A644VCE6_9ZZZZ</name>
<accession>A0A644VCE6</accession>
<dbReference type="AlphaFoldDB" id="A0A644VCE6"/>